<evidence type="ECO:0000313" key="7">
    <source>
        <dbReference type="EMBL" id="CRG83601.1"/>
    </source>
</evidence>
<keyword evidence="3" id="KW-0479">Metal-binding</keyword>
<dbReference type="EMBL" id="CVMT01000001">
    <property type="protein sequence ID" value="CRG83601.1"/>
    <property type="molecule type" value="Genomic_DNA"/>
</dbReference>
<dbReference type="CDD" id="cd08282">
    <property type="entry name" value="PFDH_like"/>
    <property type="match status" value="1"/>
</dbReference>
<dbReference type="Pfam" id="PF08240">
    <property type="entry name" value="ADH_N"/>
    <property type="match status" value="2"/>
</dbReference>
<dbReference type="GO" id="GO:0046872">
    <property type="term" value="F:metal ion binding"/>
    <property type="evidence" value="ECO:0007669"/>
    <property type="project" value="UniProtKB-KW"/>
</dbReference>
<accession>A0A0U1LN93</accession>
<dbReference type="Proteomes" id="UP000054383">
    <property type="component" value="Unassembled WGS sequence"/>
</dbReference>
<dbReference type="InterPro" id="IPR013154">
    <property type="entry name" value="ADH-like_N"/>
</dbReference>
<dbReference type="Pfam" id="PF00107">
    <property type="entry name" value="ADH_zinc_N"/>
    <property type="match status" value="2"/>
</dbReference>
<keyword evidence="4" id="KW-0862">Zinc</keyword>
<keyword evidence="8" id="KW-1185">Reference proteome</keyword>
<dbReference type="AlphaFoldDB" id="A0A0U1LN93"/>
<dbReference type="PANTHER" id="PTHR42813">
    <property type="entry name" value="ZINC-TYPE ALCOHOL DEHYDROGENASE-LIKE"/>
    <property type="match status" value="1"/>
</dbReference>
<evidence type="ECO:0000259" key="6">
    <source>
        <dbReference type="SMART" id="SM00829"/>
    </source>
</evidence>
<dbReference type="OrthoDB" id="256333at2759"/>
<evidence type="ECO:0000256" key="1">
    <source>
        <dbReference type="ARBA" id="ARBA00001947"/>
    </source>
</evidence>
<evidence type="ECO:0000256" key="4">
    <source>
        <dbReference type="ARBA" id="ARBA00022833"/>
    </source>
</evidence>
<evidence type="ECO:0000256" key="3">
    <source>
        <dbReference type="ARBA" id="ARBA00022723"/>
    </source>
</evidence>
<dbReference type="Gene3D" id="3.40.50.720">
    <property type="entry name" value="NAD(P)-binding Rossmann-like Domain"/>
    <property type="match status" value="2"/>
</dbReference>
<dbReference type="GO" id="GO:0016491">
    <property type="term" value="F:oxidoreductase activity"/>
    <property type="evidence" value="ECO:0007669"/>
    <property type="project" value="InterPro"/>
</dbReference>
<dbReference type="InterPro" id="IPR013149">
    <property type="entry name" value="ADH-like_C"/>
</dbReference>
<feature type="domain" description="Enoyl reductase (ER)" evidence="6">
    <location>
        <begin position="397"/>
        <end position="732"/>
    </location>
</feature>
<dbReference type="PANTHER" id="PTHR42813:SF3">
    <property type="entry name" value="GLUTATHIONE-INDEPENDENT FORMALDEHYDE DEHYDROGENASE"/>
    <property type="match status" value="1"/>
</dbReference>
<dbReference type="InterPro" id="IPR020843">
    <property type="entry name" value="ER"/>
</dbReference>
<dbReference type="SMART" id="SM00829">
    <property type="entry name" value="PKS_ER"/>
    <property type="match status" value="1"/>
</dbReference>
<evidence type="ECO:0000313" key="8">
    <source>
        <dbReference type="Proteomes" id="UP000054383"/>
    </source>
</evidence>
<organism evidence="7 8">
    <name type="scientific">Talaromyces islandicus</name>
    <name type="common">Penicillium islandicum</name>
    <dbReference type="NCBI Taxonomy" id="28573"/>
    <lineage>
        <taxon>Eukaryota</taxon>
        <taxon>Fungi</taxon>
        <taxon>Dikarya</taxon>
        <taxon>Ascomycota</taxon>
        <taxon>Pezizomycotina</taxon>
        <taxon>Eurotiomycetes</taxon>
        <taxon>Eurotiomycetidae</taxon>
        <taxon>Eurotiales</taxon>
        <taxon>Trichocomaceae</taxon>
        <taxon>Talaromyces</taxon>
        <taxon>Talaromyces sect. Islandici</taxon>
    </lineage>
</organism>
<protein>
    <recommendedName>
        <fullName evidence="6">Enoyl reductase (ER) domain-containing protein</fullName>
    </recommendedName>
</protein>
<reference evidence="7 8" key="1">
    <citation type="submission" date="2015-04" db="EMBL/GenBank/DDBJ databases">
        <authorList>
            <person name="Syromyatnikov M.Y."/>
            <person name="Popov V.N."/>
        </authorList>
    </citation>
    <scope>NUCLEOTIDE SEQUENCE [LARGE SCALE GENOMIC DNA]</scope>
    <source>
        <strain evidence="7">WF-38-12</strain>
    </source>
</reference>
<evidence type="ECO:0000256" key="2">
    <source>
        <dbReference type="ARBA" id="ARBA00008072"/>
    </source>
</evidence>
<gene>
    <name evidence="7" type="primary">fdhA</name>
    <name evidence="7" type="ORF">PISL3812_00955</name>
</gene>
<comment type="similarity">
    <text evidence="2">Belongs to the zinc-containing alcohol dehydrogenase family.</text>
</comment>
<dbReference type="SUPFAM" id="SSF51735">
    <property type="entry name" value="NAD(P)-binding Rossmann-fold domains"/>
    <property type="match status" value="2"/>
</dbReference>
<dbReference type="STRING" id="28573.A0A0U1LN93"/>
<dbReference type="SUPFAM" id="SSF50129">
    <property type="entry name" value="GroES-like"/>
    <property type="match status" value="2"/>
</dbReference>
<evidence type="ECO:0000256" key="5">
    <source>
        <dbReference type="ARBA" id="ARBA00023027"/>
    </source>
</evidence>
<dbReference type="InterPro" id="IPR036291">
    <property type="entry name" value="NAD(P)-bd_dom_sf"/>
</dbReference>
<sequence>MKALNYVGPYVVKVQDVQMPRIEHPDDIIVKVTSAAICGSDLHMYEGRTAAESGITFGHENLGIIEELGEGVTLLKKGDRVVMPFNVADGRCRNCEEGKTAFCTGVNPGFAGGAYGYVAMGPYRGGQAQYLRVPYADFNALKLPSGTEHEADFVLLADIFPTGWHGIEISGFRPGDSVAVFGAGPVGLMAAYSAQLRGASSVYVVDRVIERLRAAEKIGCKAINFTKGDAVDQIIGLNGGMVDRSVDAVGYQAVGNDNSKEQPNIVLENMIRVTRPCGGLGIPGLYVPSDPGAGDTASAKGMISLSFGKLFEKGLTLGTGQCNVKAYNRQLRDLIIAGKAAPSFVVSHEIGLDEAETAYAKFDKRVEGTTRTHYMISNMGEQTPRTTSQWSVVGQNGIQGLLYQEAVPIPPLGDHDCLVKIEAVSLNYRDVAIVNNQYPLPVKLPVIPVCDGAGTIIARGSRVKRFKLGDKVCAAVCPVHEAGRIDADKLATTLGGGSDGLLRQYAVCEEYGLLAIPNNLSTFEASALPCAGVTAWNCLYGSENISSAVTRIKPGDIVLTQGTGGVSLFAIQFSVAAGATVIATTSQSLGPKVDLLKSLGVKHIINYRTVKNWGETAASLTPNGVGVDHVVDVGGANTLEQSLKAVRFEGTISVIGFLSGIGVEPGLLSTLSRAITVRGVLGGSKIQLEEVIRAVERCGIKPVVDERVFGLSEVREAYQYLMEGKHVGKVVIRVS</sequence>
<keyword evidence="5" id="KW-0520">NAD</keyword>
<dbReference type="CDD" id="cd08276">
    <property type="entry name" value="MDR7"/>
    <property type="match status" value="1"/>
</dbReference>
<proteinExistence type="inferred from homology"/>
<name>A0A0U1LN93_TALIS</name>
<dbReference type="InterPro" id="IPR011032">
    <property type="entry name" value="GroES-like_sf"/>
</dbReference>
<comment type="cofactor">
    <cofactor evidence="1">
        <name>Zn(2+)</name>
        <dbReference type="ChEBI" id="CHEBI:29105"/>
    </cofactor>
</comment>
<dbReference type="Gene3D" id="3.90.180.10">
    <property type="entry name" value="Medium-chain alcohol dehydrogenases, catalytic domain"/>
    <property type="match status" value="2"/>
</dbReference>